<dbReference type="EC" id="2.1.1.-" evidence="4"/>
<dbReference type="GO" id="GO:0032259">
    <property type="term" value="P:methylation"/>
    <property type="evidence" value="ECO:0007669"/>
    <property type="project" value="UniProtKB-KW"/>
</dbReference>
<accession>A0A8J3DVD0</accession>
<evidence type="ECO:0000256" key="5">
    <source>
        <dbReference type="SAM" id="MobiDB-lite"/>
    </source>
</evidence>
<dbReference type="Pfam" id="PF06253">
    <property type="entry name" value="MTTB"/>
    <property type="match status" value="1"/>
</dbReference>
<dbReference type="PIRSF" id="PIRSF037567">
    <property type="entry name" value="MTTB_MeTrfase"/>
    <property type="match status" value="1"/>
</dbReference>
<evidence type="ECO:0000256" key="3">
    <source>
        <dbReference type="ARBA" id="ARBA00022679"/>
    </source>
</evidence>
<dbReference type="AlphaFoldDB" id="A0A8J3DVD0"/>
<evidence type="ECO:0000313" key="6">
    <source>
        <dbReference type="EMBL" id="GHD10487.1"/>
    </source>
</evidence>
<gene>
    <name evidence="6" type="ORF">GCM10016234_12400</name>
</gene>
<comment type="similarity">
    <text evidence="1 4">Belongs to the trimethylamine methyltransferase family.</text>
</comment>
<name>A0A8J3DVD0_9HYPH</name>
<reference evidence="6" key="2">
    <citation type="submission" date="2020-09" db="EMBL/GenBank/DDBJ databases">
        <authorList>
            <person name="Sun Q."/>
            <person name="Kim S."/>
        </authorList>
    </citation>
    <scope>NUCLEOTIDE SEQUENCE</scope>
    <source>
        <strain evidence="6">KCTC 42249</strain>
    </source>
</reference>
<keyword evidence="3 4" id="KW-0808">Transferase</keyword>
<feature type="region of interest" description="Disordered" evidence="5">
    <location>
        <begin position="1"/>
        <end position="40"/>
    </location>
</feature>
<evidence type="ECO:0000256" key="4">
    <source>
        <dbReference type="PIRNR" id="PIRNR037567"/>
    </source>
</evidence>
<comment type="caution">
    <text evidence="6">The sequence shown here is derived from an EMBL/GenBank/DDBJ whole genome shotgun (WGS) entry which is preliminary data.</text>
</comment>
<dbReference type="GO" id="GO:0015948">
    <property type="term" value="P:methanogenesis"/>
    <property type="evidence" value="ECO:0007669"/>
    <property type="project" value="UniProtKB-UniRule"/>
</dbReference>
<evidence type="ECO:0000256" key="2">
    <source>
        <dbReference type="ARBA" id="ARBA00022603"/>
    </source>
</evidence>
<dbReference type="InterPro" id="IPR010426">
    <property type="entry name" value="MTTB_MeTrfase"/>
</dbReference>
<reference evidence="6" key="1">
    <citation type="journal article" date="2014" name="Int. J. Syst. Evol. Microbiol.">
        <title>Complete genome sequence of Corynebacterium casei LMG S-19264T (=DSM 44701T), isolated from a smear-ripened cheese.</title>
        <authorList>
            <consortium name="US DOE Joint Genome Institute (JGI-PGF)"/>
            <person name="Walter F."/>
            <person name="Albersmeier A."/>
            <person name="Kalinowski J."/>
            <person name="Ruckert C."/>
        </authorList>
    </citation>
    <scope>NUCLEOTIDE SEQUENCE</scope>
    <source>
        <strain evidence="6">KCTC 42249</strain>
    </source>
</reference>
<dbReference type="EMBL" id="BMZQ01000001">
    <property type="protein sequence ID" value="GHD10487.1"/>
    <property type="molecule type" value="Genomic_DNA"/>
</dbReference>
<evidence type="ECO:0000313" key="7">
    <source>
        <dbReference type="Proteomes" id="UP000630142"/>
    </source>
</evidence>
<feature type="compositionally biased region" description="Low complexity" evidence="5">
    <location>
        <begin position="1"/>
        <end position="12"/>
    </location>
</feature>
<sequence>MSDTVAADQDGASAGGRRGRGASGGAAARRAARTGGGPGTQLTYIKRQINSFEVLNEEGLALIERNADTVLEEIGIEFRDDAEALAMWKEAGADVKGERVHFPRGLCRSLLKTAPSQFTQHARNPERSVQIGGKATVFAPVYGPPFVRDLEGNRRYATIEDFRNFVKLAYLAPSIHHSGGTVCEPVDVPVNKRHLDMVHAHMTLSDKPFMGSVTAPERAEDTVAMAKILFGEKFVDENTVIINLINANSPMVFDETMLGAAKVYARNNQACIITPFILAGAMSPVTVAGTLTQVLAEVLAGASFTQLVRPGAPVLFGTFASSISMQSGAPTFGTPEPSLVSYGAAQLARRLGLPFRTGGSLCASKIPDAQAAYESANTLNSTLLAGTNFVLHAAGWLEGGLASCYEKFMMDVDQLGMAQKLAEGVDLSENGQAMDAIRQVGPGSHYLGCDHTQANFQTAFYRSSIADNNSYEQWLAEGEKTAPQRANELARRWLESYEAPALDQGIADGLNDFIAVKKESMPDAFT</sequence>
<keyword evidence="7" id="KW-1185">Reference proteome</keyword>
<dbReference type="GO" id="GO:0008168">
    <property type="term" value="F:methyltransferase activity"/>
    <property type="evidence" value="ECO:0007669"/>
    <property type="project" value="UniProtKB-KW"/>
</dbReference>
<feature type="compositionally biased region" description="Gly residues" evidence="5">
    <location>
        <begin position="13"/>
        <end position="24"/>
    </location>
</feature>
<dbReference type="RefSeq" id="WP_189502558.1">
    <property type="nucleotide sequence ID" value="NZ_BMZQ01000001.1"/>
</dbReference>
<dbReference type="Proteomes" id="UP000630142">
    <property type="component" value="Unassembled WGS sequence"/>
</dbReference>
<protein>
    <recommendedName>
        <fullName evidence="4">Methyltransferase</fullName>
        <ecNumber evidence="4">2.1.1.-</ecNumber>
    </recommendedName>
</protein>
<dbReference type="Gene3D" id="3.20.20.480">
    <property type="entry name" value="Trimethylamine methyltransferase-like"/>
    <property type="match status" value="1"/>
</dbReference>
<proteinExistence type="inferred from homology"/>
<dbReference type="InterPro" id="IPR038601">
    <property type="entry name" value="MttB-like_sf"/>
</dbReference>
<organism evidence="6 7">
    <name type="scientific">Tianweitania populi</name>
    <dbReference type="NCBI Taxonomy" id="1607949"/>
    <lineage>
        <taxon>Bacteria</taxon>
        <taxon>Pseudomonadati</taxon>
        <taxon>Pseudomonadota</taxon>
        <taxon>Alphaproteobacteria</taxon>
        <taxon>Hyphomicrobiales</taxon>
        <taxon>Phyllobacteriaceae</taxon>
        <taxon>Tianweitania</taxon>
    </lineage>
</organism>
<evidence type="ECO:0000256" key="1">
    <source>
        <dbReference type="ARBA" id="ARBA00007137"/>
    </source>
</evidence>
<keyword evidence="2 6" id="KW-0489">Methyltransferase</keyword>